<name>A0A6C0I7G2_9ZZZZ</name>
<organism evidence="2">
    <name type="scientific">viral metagenome</name>
    <dbReference type="NCBI Taxonomy" id="1070528"/>
    <lineage>
        <taxon>unclassified sequences</taxon>
        <taxon>metagenomes</taxon>
        <taxon>organismal metagenomes</taxon>
    </lineage>
</organism>
<accession>A0A6C0I7G2</accession>
<evidence type="ECO:0000313" key="2">
    <source>
        <dbReference type="EMBL" id="QHT88931.1"/>
    </source>
</evidence>
<dbReference type="EMBL" id="MN740127">
    <property type="protein sequence ID" value="QHT88931.1"/>
    <property type="molecule type" value="Genomic_DNA"/>
</dbReference>
<proteinExistence type="predicted"/>
<keyword evidence="1" id="KW-1133">Transmembrane helix</keyword>
<keyword evidence="1" id="KW-0472">Membrane</keyword>
<dbReference type="AlphaFoldDB" id="A0A6C0I7G2"/>
<reference evidence="2" key="1">
    <citation type="journal article" date="2020" name="Nature">
        <title>Giant virus diversity and host interactions through global metagenomics.</title>
        <authorList>
            <person name="Schulz F."/>
            <person name="Roux S."/>
            <person name="Paez-Espino D."/>
            <person name="Jungbluth S."/>
            <person name="Walsh D.A."/>
            <person name="Denef V.J."/>
            <person name="McMahon K.D."/>
            <person name="Konstantinidis K.T."/>
            <person name="Eloe-Fadrosh E.A."/>
            <person name="Kyrpides N.C."/>
            <person name="Woyke T."/>
        </authorList>
    </citation>
    <scope>NUCLEOTIDE SEQUENCE</scope>
    <source>
        <strain evidence="2">GVMAG-M-3300023184-51</strain>
    </source>
</reference>
<evidence type="ECO:0000256" key="1">
    <source>
        <dbReference type="SAM" id="Phobius"/>
    </source>
</evidence>
<keyword evidence="1" id="KW-0812">Transmembrane</keyword>
<feature type="transmembrane region" description="Helical" evidence="1">
    <location>
        <begin position="6"/>
        <end position="23"/>
    </location>
</feature>
<sequence length="80" mass="9018">MDNIFLIAAIVSAIFFIAKFLEMRYVEKESKPLKFLIRDTLVVYISVIAGNFIYEQVTPAIAETVKTQGIPVAFTDEAPF</sequence>
<protein>
    <submittedName>
        <fullName evidence="2">Uncharacterized protein</fullName>
    </submittedName>
</protein>